<name>A0A0V0SHA9_9BILA</name>
<evidence type="ECO:0000313" key="2">
    <source>
        <dbReference type="Proteomes" id="UP000054630"/>
    </source>
</evidence>
<dbReference type="AlphaFoldDB" id="A0A0V0SHA9"/>
<gene>
    <name evidence="1" type="ORF">T07_13991</name>
</gene>
<dbReference type="OrthoDB" id="5931733at2759"/>
<keyword evidence="2" id="KW-1185">Reference proteome</keyword>
<accession>A0A0V0SHA9</accession>
<dbReference type="Proteomes" id="UP000054630">
    <property type="component" value="Unassembled WGS sequence"/>
</dbReference>
<sequence>MHCKQVGREKLPFSKVGRSPEKFHNHWPNKHLFFAFLREAPCKFSYARSTFKNPANMMVPISGLHCTQFVGYPSFCIFQLYSEVHVAINKNVGDTSLSFENV</sequence>
<comment type="caution">
    <text evidence="1">The sequence shown here is derived from an EMBL/GenBank/DDBJ whole genome shotgun (WGS) entry which is preliminary data.</text>
</comment>
<organism evidence="1 2">
    <name type="scientific">Trichinella nelsoni</name>
    <dbReference type="NCBI Taxonomy" id="6336"/>
    <lineage>
        <taxon>Eukaryota</taxon>
        <taxon>Metazoa</taxon>
        <taxon>Ecdysozoa</taxon>
        <taxon>Nematoda</taxon>
        <taxon>Enoplea</taxon>
        <taxon>Dorylaimia</taxon>
        <taxon>Trichinellida</taxon>
        <taxon>Trichinellidae</taxon>
        <taxon>Trichinella</taxon>
    </lineage>
</organism>
<dbReference type="EMBL" id="JYDL01000008">
    <property type="protein sequence ID" value="KRX26164.1"/>
    <property type="molecule type" value="Genomic_DNA"/>
</dbReference>
<evidence type="ECO:0000313" key="1">
    <source>
        <dbReference type="EMBL" id="KRX26164.1"/>
    </source>
</evidence>
<protein>
    <submittedName>
        <fullName evidence="1">Uncharacterized protein</fullName>
    </submittedName>
</protein>
<reference evidence="1 2" key="1">
    <citation type="submission" date="2015-01" db="EMBL/GenBank/DDBJ databases">
        <title>Evolution of Trichinella species and genotypes.</title>
        <authorList>
            <person name="Korhonen P.K."/>
            <person name="Edoardo P."/>
            <person name="Giuseppe L.R."/>
            <person name="Gasser R.B."/>
        </authorList>
    </citation>
    <scope>NUCLEOTIDE SEQUENCE [LARGE SCALE GENOMIC DNA]</scope>
    <source>
        <strain evidence="1">ISS37</strain>
    </source>
</reference>
<proteinExistence type="predicted"/>